<keyword evidence="2" id="KW-0460">Magnesium</keyword>
<dbReference type="RefSeq" id="WP_005799796.1">
    <property type="nucleotide sequence ID" value="NZ_ACQT01000281.1"/>
</dbReference>
<dbReference type="HAMAP" id="MF_01257">
    <property type="entry name" value="CofD"/>
    <property type="match status" value="1"/>
</dbReference>
<dbReference type="Gene3D" id="1.10.8.240">
    <property type="entry name" value="CofD-like domain"/>
    <property type="match status" value="1"/>
</dbReference>
<dbReference type="NCBIfam" id="TIGR01819">
    <property type="entry name" value="F420_cofD"/>
    <property type="match status" value="1"/>
</dbReference>
<dbReference type="Gene3D" id="3.40.50.10680">
    <property type="entry name" value="CofD-like domains"/>
    <property type="match status" value="1"/>
</dbReference>
<dbReference type="GO" id="GO:0000287">
    <property type="term" value="F:magnesium ion binding"/>
    <property type="evidence" value="ECO:0007669"/>
    <property type="project" value="InterPro"/>
</dbReference>
<organism evidence="3 4">
    <name type="scientific">Acidovorax delafieldii 2AN</name>
    <dbReference type="NCBI Taxonomy" id="573060"/>
    <lineage>
        <taxon>Bacteria</taxon>
        <taxon>Pseudomonadati</taxon>
        <taxon>Pseudomonadota</taxon>
        <taxon>Betaproteobacteria</taxon>
        <taxon>Burkholderiales</taxon>
        <taxon>Comamonadaceae</taxon>
        <taxon>Acidovorax</taxon>
    </lineage>
</organism>
<evidence type="ECO:0000313" key="3">
    <source>
        <dbReference type="EMBL" id="EER58376.1"/>
    </source>
</evidence>
<name>C5TAX6_ACIDE</name>
<dbReference type="Pfam" id="PF01933">
    <property type="entry name" value="CofD"/>
    <property type="match status" value="1"/>
</dbReference>
<dbReference type="PANTHER" id="PTHR43007:SF1">
    <property type="entry name" value="2-PHOSPHO-L-LACTATE TRANSFERASE"/>
    <property type="match status" value="1"/>
</dbReference>
<accession>C5TAX6</accession>
<sequence>MIIALAGGVGGAKLVHGLAAVLPPEALQVVVNTGDDFDHLGLRVCPDLDTVMYTLAGRANPETGWGLAGETWHFMEALQRLGGETWFRLGDQDLATHVRRTCRLAAGETLSQVTAQLCQSLGIAHPVAPMTNEPVRTMVHTADGELGFQDYFVRRQCAPEVLGLRYAGAAQARPSPALTQALRDPRLRAIVICPSNPYLSIAPLLALPGMRAQLRQAGVPVIAVSPIVGGAAIKGPAAKIMCELGLEVSALEVARHYSPLIDACVLDHADAALASAVNALGIAPLVTGTVMRSMPDRIQLAHEVLGFAEGMACP</sequence>
<dbReference type="InterPro" id="IPR038136">
    <property type="entry name" value="CofD-like_dom_sf"/>
</dbReference>
<dbReference type="InterPro" id="IPR010115">
    <property type="entry name" value="FbiA/CofD"/>
</dbReference>
<dbReference type="AlphaFoldDB" id="C5TAX6"/>
<keyword evidence="4" id="KW-1185">Reference proteome</keyword>
<comment type="caution">
    <text evidence="3">The sequence shown here is derived from an EMBL/GenBank/DDBJ whole genome shotgun (WGS) entry which is preliminary data.</text>
</comment>
<dbReference type="OrthoDB" id="7466225at2"/>
<dbReference type="PATRIC" id="fig|573060.9.peg.898"/>
<protein>
    <submittedName>
        <fullName evidence="3">LPPG domain protein containing protein</fullName>
    </submittedName>
</protein>
<evidence type="ECO:0000256" key="2">
    <source>
        <dbReference type="ARBA" id="ARBA00022842"/>
    </source>
</evidence>
<dbReference type="EMBL" id="ACQT01000281">
    <property type="protein sequence ID" value="EER58376.1"/>
    <property type="molecule type" value="Genomic_DNA"/>
</dbReference>
<evidence type="ECO:0000313" key="4">
    <source>
        <dbReference type="Proteomes" id="UP000003856"/>
    </source>
</evidence>
<gene>
    <name evidence="3" type="ORF">AcdelDRAFT_4056</name>
</gene>
<keyword evidence="1" id="KW-0808">Transferase</keyword>
<dbReference type="Proteomes" id="UP000003856">
    <property type="component" value="Unassembled WGS sequence"/>
</dbReference>
<proteinExistence type="inferred from homology"/>
<dbReference type="GO" id="GO:0043743">
    <property type="term" value="F:LPPG:FO 2-phospho-L-lactate transferase activity"/>
    <property type="evidence" value="ECO:0007669"/>
    <property type="project" value="InterPro"/>
</dbReference>
<dbReference type="SUPFAM" id="SSF142338">
    <property type="entry name" value="CofD-like"/>
    <property type="match status" value="1"/>
</dbReference>
<dbReference type="CDD" id="cd07186">
    <property type="entry name" value="CofD_like"/>
    <property type="match status" value="1"/>
</dbReference>
<evidence type="ECO:0000256" key="1">
    <source>
        <dbReference type="ARBA" id="ARBA00022679"/>
    </source>
</evidence>
<dbReference type="PANTHER" id="PTHR43007">
    <property type="entry name" value="2-PHOSPHO-L-LACTATE TRANSFERASE"/>
    <property type="match status" value="1"/>
</dbReference>
<dbReference type="InterPro" id="IPR002882">
    <property type="entry name" value="CofD"/>
</dbReference>
<reference evidence="3 4" key="1">
    <citation type="submission" date="2009-05" db="EMBL/GenBank/DDBJ databases">
        <title>The draft genome of Acidovorax delafieldii 2AN.</title>
        <authorList>
            <consortium name="US DOE Joint Genome Institute (JGI-PGF)"/>
            <person name="Lucas S."/>
            <person name="Copeland A."/>
            <person name="Lapidus A."/>
            <person name="Glavina del Rio T."/>
            <person name="Tice H."/>
            <person name="Bruce D."/>
            <person name="Goodwin L."/>
            <person name="Pitluck S."/>
            <person name="Larimer F."/>
            <person name="Land M.L."/>
            <person name="Hauser L."/>
            <person name="Shelobolina E.S."/>
            <person name="Picardal F."/>
            <person name="Roden E."/>
            <person name="Emerson D."/>
        </authorList>
    </citation>
    <scope>NUCLEOTIDE SEQUENCE [LARGE SCALE GENOMIC DNA]</scope>
    <source>
        <strain evidence="3 4">2AN</strain>
    </source>
</reference>